<evidence type="ECO:0000313" key="2">
    <source>
        <dbReference type="Proteomes" id="UP000011134"/>
    </source>
</evidence>
<dbReference type="AlphaFoldDB" id="L8JF82"/>
<proteinExistence type="predicted"/>
<dbReference type="PATRIC" id="fig|1056511.3.peg.528"/>
<organism evidence="1 2">
    <name type="scientific">Photobacterium marinum</name>
    <dbReference type="NCBI Taxonomy" id="1056511"/>
    <lineage>
        <taxon>Bacteria</taxon>
        <taxon>Pseudomonadati</taxon>
        <taxon>Pseudomonadota</taxon>
        <taxon>Gammaproteobacteria</taxon>
        <taxon>Vibrionales</taxon>
        <taxon>Vibrionaceae</taxon>
        <taxon>Photobacterium</taxon>
    </lineage>
</organism>
<dbReference type="EMBL" id="AMZO01000002">
    <property type="protein sequence ID" value="ELR67526.1"/>
    <property type="molecule type" value="Genomic_DNA"/>
</dbReference>
<sequence length="45" mass="5007">MATFFRPARKAGTPKAINPVSSEQILKLVSLSDSIKVKKFYIIVI</sequence>
<keyword evidence="2" id="KW-1185">Reference proteome</keyword>
<evidence type="ECO:0000313" key="1">
    <source>
        <dbReference type="EMBL" id="ELR67526.1"/>
    </source>
</evidence>
<gene>
    <name evidence="1" type="ORF">C942_01455</name>
</gene>
<name>L8JF82_9GAMM</name>
<reference evidence="1 2" key="1">
    <citation type="submission" date="2012-12" db="EMBL/GenBank/DDBJ databases">
        <title>Genome Assembly of Photobacterium sp. AK15.</title>
        <authorList>
            <person name="Khatri I."/>
            <person name="Vaidya B."/>
            <person name="Srinivas T.N.R."/>
            <person name="Subramanian S."/>
            <person name="Pinnaka A."/>
        </authorList>
    </citation>
    <scope>NUCLEOTIDE SEQUENCE [LARGE SCALE GENOMIC DNA]</scope>
    <source>
        <strain evidence="1 2">AK15</strain>
    </source>
</reference>
<accession>L8JF82</accession>
<comment type="caution">
    <text evidence="1">The sequence shown here is derived from an EMBL/GenBank/DDBJ whole genome shotgun (WGS) entry which is preliminary data.</text>
</comment>
<dbReference type="Proteomes" id="UP000011134">
    <property type="component" value="Unassembled WGS sequence"/>
</dbReference>
<protein>
    <submittedName>
        <fullName evidence="1">Uncharacterized protein</fullName>
    </submittedName>
</protein>